<keyword evidence="4" id="KW-1185">Reference proteome</keyword>
<dbReference type="Gene3D" id="2.170.270.10">
    <property type="entry name" value="SET domain"/>
    <property type="match status" value="1"/>
</dbReference>
<comment type="caution">
    <text evidence="3">The sequence shown here is derived from an EMBL/GenBank/DDBJ whole genome shotgun (WGS) entry which is preliminary data.</text>
</comment>
<feature type="region of interest" description="Disordered" evidence="1">
    <location>
        <begin position="63"/>
        <end position="168"/>
    </location>
</feature>
<dbReference type="EMBL" id="JARVKM010000081">
    <property type="protein sequence ID" value="KAK9771043.1"/>
    <property type="molecule type" value="Genomic_DNA"/>
</dbReference>
<reference evidence="3 4" key="1">
    <citation type="submission" date="2024-02" db="EMBL/GenBank/DDBJ databases">
        <title>First draft genome assembly of two strains of Seiridium cardinale.</title>
        <authorList>
            <person name="Emiliani G."/>
            <person name="Scali E."/>
        </authorList>
    </citation>
    <scope>NUCLEOTIDE SEQUENCE [LARGE SCALE GENOMIC DNA]</scope>
    <source>
        <strain evidence="3 4">BM-138-000479</strain>
    </source>
</reference>
<organism evidence="3 4">
    <name type="scientific">Seiridium cardinale</name>
    <dbReference type="NCBI Taxonomy" id="138064"/>
    <lineage>
        <taxon>Eukaryota</taxon>
        <taxon>Fungi</taxon>
        <taxon>Dikarya</taxon>
        <taxon>Ascomycota</taxon>
        <taxon>Pezizomycotina</taxon>
        <taxon>Sordariomycetes</taxon>
        <taxon>Xylariomycetidae</taxon>
        <taxon>Amphisphaeriales</taxon>
        <taxon>Sporocadaceae</taxon>
        <taxon>Seiridium</taxon>
    </lineage>
</organism>
<dbReference type="InterPro" id="IPR053105">
    <property type="entry name" value="Class_V-like_SAM-MTase"/>
</dbReference>
<gene>
    <name evidence="3" type="ORF">SCAR479_12279</name>
</gene>
<protein>
    <submittedName>
        <fullName evidence="3">SET domain-containing protein</fullName>
    </submittedName>
</protein>
<dbReference type="Pfam" id="PF00856">
    <property type="entry name" value="SET"/>
    <property type="match status" value="1"/>
</dbReference>
<dbReference type="SUPFAM" id="SSF82199">
    <property type="entry name" value="SET domain"/>
    <property type="match status" value="1"/>
</dbReference>
<feature type="domain" description="SET" evidence="2">
    <location>
        <begin position="501"/>
        <end position="608"/>
    </location>
</feature>
<dbReference type="PROSITE" id="PS50280">
    <property type="entry name" value="SET"/>
    <property type="match status" value="1"/>
</dbReference>
<accession>A0ABR2XB90</accession>
<feature type="compositionally biased region" description="Basic and acidic residues" evidence="1">
    <location>
        <begin position="146"/>
        <end position="157"/>
    </location>
</feature>
<evidence type="ECO:0000313" key="3">
    <source>
        <dbReference type="EMBL" id="KAK9771043.1"/>
    </source>
</evidence>
<dbReference type="PANTHER" id="PTHR47250:SF3">
    <property type="entry name" value="HISTONE-LYSINE N-METHYLTRANSFERASE SET-6"/>
    <property type="match status" value="1"/>
</dbReference>
<dbReference type="InterPro" id="IPR001214">
    <property type="entry name" value="SET_dom"/>
</dbReference>
<dbReference type="Proteomes" id="UP001465668">
    <property type="component" value="Unassembled WGS sequence"/>
</dbReference>
<dbReference type="PANTHER" id="PTHR47250">
    <property type="entry name" value="HISTONE-LYSINE N-METHYLTRANSFERASE SET-6"/>
    <property type="match status" value="1"/>
</dbReference>
<evidence type="ECO:0000259" key="2">
    <source>
        <dbReference type="PROSITE" id="PS50280"/>
    </source>
</evidence>
<dbReference type="SMART" id="SM00317">
    <property type="entry name" value="SET"/>
    <property type="match status" value="1"/>
</dbReference>
<evidence type="ECO:0000256" key="1">
    <source>
        <dbReference type="SAM" id="MobiDB-lite"/>
    </source>
</evidence>
<proteinExistence type="predicted"/>
<feature type="compositionally biased region" description="Polar residues" evidence="1">
    <location>
        <begin position="99"/>
        <end position="108"/>
    </location>
</feature>
<evidence type="ECO:0000313" key="4">
    <source>
        <dbReference type="Proteomes" id="UP001465668"/>
    </source>
</evidence>
<name>A0ABR2XB90_9PEZI</name>
<dbReference type="InterPro" id="IPR046341">
    <property type="entry name" value="SET_dom_sf"/>
</dbReference>
<sequence length="720" mass="79110">MAEAHSELSQYIARVLLERCNWSLDSLDNPVLRIEAHLEEGTHGEQTGQSRPVFRHVVDLSDARATRQQSRRKAASQDSASLAGGAHVVAKAQGGPAGKSTSTGSAQPTPEADQDHDSDTSSGGQRKGTGGLRPARSDSAIDEDVDSQRQIHSGDKFPKRRRVKPEGHFLQPSTLDKLIGGIWEQIHGSLSLDPQSLVQQLQIRGNENGMGGLVAPPPMSALQSLGAKSHDAAAAAASATTTTTAPEVSDAFSRSNIFCRQVTQASRACRSLEVIVQARWVEYFETYVDSWAHANPSIPRSRYNKAALMGACADFGWTEKELRNKMYVWRGYKEIKDAGGWAALVFAGMGIYRFCKYRIGFDRESMLRLKNLRPAMEVAADTLHPQWRQLLTVLGESSENVFHGHPHDWVVQLDGSEPIPLRNTYLQWDPAFSYRHLDEPVVDEAVWGCDDPRWSAPTGEVVRTSAHPICETCGKEQSDDPKLNSCYCFPTLFGCANSTTSPVLVFRTPDGKNNGLLALCAFERGAPIGEFVGVVTKGFRDVDVMESTTPSSGNYQIWQGRQGNFTRFVNHSCKANAQYQRFTWLSTQRIILVSKGIDAGTEITVDYSEKYWKGLDKKIAEDANPGMGLSDWNRYVSEAATNFDGRRFPVEVQMPPTPSSPPLFGPHSHGALHAGLGVLRAAGPGQERACSDAGSRRLLLPTCFNPTRRADMVLAGFSFW</sequence>